<keyword evidence="2" id="KW-1185">Reference proteome</keyword>
<evidence type="ECO:0000313" key="2">
    <source>
        <dbReference type="Proteomes" id="UP000318081"/>
    </source>
</evidence>
<sequence length="208" mass="24219">MNWTELEIEIMTALACKVRVLSEQQIVRGWQHQHAPETLAFSVGRLNAARLIRTETWSVVLPAVDSVPAFTWKPGQAEPDTWPLSKQFRSRWKRCESKVRVYQATELAGRIFGSRSGHNTRSFERRHDLLLSDVFVLYRLQLPKLADCWVGEDALPMAERGVKNPDAFLLDDGYRPRRVIESAGSYSQKQVDTFHEYCRQRRLPYELW</sequence>
<reference evidence="1 2" key="1">
    <citation type="submission" date="2019-02" db="EMBL/GenBank/DDBJ databases">
        <title>Deep-cultivation of Planctomycetes and their phenomic and genomic characterization uncovers novel biology.</title>
        <authorList>
            <person name="Wiegand S."/>
            <person name="Jogler M."/>
            <person name="Boedeker C."/>
            <person name="Pinto D."/>
            <person name="Vollmers J."/>
            <person name="Rivas-Marin E."/>
            <person name="Kohn T."/>
            <person name="Peeters S.H."/>
            <person name="Heuer A."/>
            <person name="Rast P."/>
            <person name="Oberbeckmann S."/>
            <person name="Bunk B."/>
            <person name="Jeske O."/>
            <person name="Meyerdierks A."/>
            <person name="Storesund J.E."/>
            <person name="Kallscheuer N."/>
            <person name="Luecker S."/>
            <person name="Lage O.M."/>
            <person name="Pohl T."/>
            <person name="Merkel B.J."/>
            <person name="Hornburger P."/>
            <person name="Mueller R.-W."/>
            <person name="Bruemmer F."/>
            <person name="Labrenz M."/>
            <person name="Spormann A.M."/>
            <person name="Op den Camp H."/>
            <person name="Overmann J."/>
            <person name="Amann R."/>
            <person name="Jetten M.S.M."/>
            <person name="Mascher T."/>
            <person name="Medema M.H."/>
            <person name="Devos D.P."/>
            <person name="Kaster A.-K."/>
            <person name="Ovreas L."/>
            <person name="Rohde M."/>
            <person name="Galperin M.Y."/>
            <person name="Jogler C."/>
        </authorList>
    </citation>
    <scope>NUCLEOTIDE SEQUENCE [LARGE SCALE GENOMIC DNA]</scope>
    <source>
        <strain evidence="1 2">TBK1r</strain>
    </source>
</reference>
<accession>A0ABX5XU45</accession>
<gene>
    <name evidence="1" type="ORF">TBK1r_44250</name>
</gene>
<proteinExistence type="predicted"/>
<protein>
    <submittedName>
        <fullName evidence="1">Uncharacterized protein</fullName>
    </submittedName>
</protein>
<organism evidence="1 2">
    <name type="scientific">Stieleria magnilauensis</name>
    <dbReference type="NCBI Taxonomy" id="2527963"/>
    <lineage>
        <taxon>Bacteria</taxon>
        <taxon>Pseudomonadati</taxon>
        <taxon>Planctomycetota</taxon>
        <taxon>Planctomycetia</taxon>
        <taxon>Pirellulales</taxon>
        <taxon>Pirellulaceae</taxon>
        <taxon>Stieleria</taxon>
    </lineage>
</organism>
<name>A0ABX5XU45_9BACT</name>
<dbReference type="EMBL" id="CP036432">
    <property type="protein sequence ID" value="QDV85444.1"/>
    <property type="molecule type" value="Genomic_DNA"/>
</dbReference>
<dbReference type="Proteomes" id="UP000318081">
    <property type="component" value="Chromosome"/>
</dbReference>
<evidence type="ECO:0000313" key="1">
    <source>
        <dbReference type="EMBL" id="QDV85444.1"/>
    </source>
</evidence>